<accession>A0ACC2SE08</accession>
<name>A0ACC2SE08_9FUNG</name>
<keyword evidence="2" id="KW-1185">Reference proteome</keyword>
<protein>
    <submittedName>
        <fullName evidence="1">Uncharacterized protein</fullName>
    </submittedName>
</protein>
<dbReference type="Proteomes" id="UP001165960">
    <property type="component" value="Unassembled WGS sequence"/>
</dbReference>
<gene>
    <name evidence="1" type="ORF">DSO57_1029397</name>
</gene>
<reference evidence="1" key="1">
    <citation type="submission" date="2022-04" db="EMBL/GenBank/DDBJ databases">
        <title>Genome of the entomopathogenic fungus Entomophthora muscae.</title>
        <authorList>
            <person name="Elya C."/>
            <person name="Lovett B.R."/>
            <person name="Lee E."/>
            <person name="Macias A.M."/>
            <person name="Hajek A.E."/>
            <person name="De Bivort B.L."/>
            <person name="Kasson M.T."/>
            <person name="De Fine Licht H.H."/>
            <person name="Stajich J.E."/>
        </authorList>
    </citation>
    <scope>NUCLEOTIDE SEQUENCE</scope>
    <source>
        <strain evidence="1">Berkeley</strain>
    </source>
</reference>
<sequence length="186" mass="20888">MNKVAIVLLIICLEIQGWFGFDRLVTVGIESAPSQKVSQWISNPRLDYIMMNPQINPCANGVTEYVDSGFSFTSLGSSSTPQGNQDKIMSKRAAQNRAAQKAFRQRKDLYIKDLELKAKSLTQREAALDLLKTENESLKSRLKELEGENARLRKSLNIQPDKSPTRPSQDPSFRESAEPQSSIRCP</sequence>
<evidence type="ECO:0000313" key="2">
    <source>
        <dbReference type="Proteomes" id="UP001165960"/>
    </source>
</evidence>
<proteinExistence type="predicted"/>
<dbReference type="EMBL" id="QTSX02005164">
    <property type="protein sequence ID" value="KAJ9060565.1"/>
    <property type="molecule type" value="Genomic_DNA"/>
</dbReference>
<evidence type="ECO:0000313" key="1">
    <source>
        <dbReference type="EMBL" id="KAJ9060565.1"/>
    </source>
</evidence>
<comment type="caution">
    <text evidence="1">The sequence shown here is derived from an EMBL/GenBank/DDBJ whole genome shotgun (WGS) entry which is preliminary data.</text>
</comment>
<organism evidence="1 2">
    <name type="scientific">Entomophthora muscae</name>
    <dbReference type="NCBI Taxonomy" id="34485"/>
    <lineage>
        <taxon>Eukaryota</taxon>
        <taxon>Fungi</taxon>
        <taxon>Fungi incertae sedis</taxon>
        <taxon>Zoopagomycota</taxon>
        <taxon>Entomophthoromycotina</taxon>
        <taxon>Entomophthoromycetes</taxon>
        <taxon>Entomophthorales</taxon>
        <taxon>Entomophthoraceae</taxon>
        <taxon>Entomophthora</taxon>
    </lineage>
</organism>